<feature type="region of interest" description="Disordered" evidence="1">
    <location>
        <begin position="177"/>
        <end position="203"/>
    </location>
</feature>
<protein>
    <submittedName>
        <fullName evidence="3">Chemotaxis protein CheW</fullName>
    </submittedName>
</protein>
<dbReference type="SMART" id="SM00260">
    <property type="entry name" value="CheW"/>
    <property type="match status" value="1"/>
</dbReference>
<dbReference type="EMBL" id="FWFV01000004">
    <property type="protein sequence ID" value="SLN38706.1"/>
    <property type="molecule type" value="Genomic_DNA"/>
</dbReference>
<dbReference type="Proteomes" id="UP000193870">
    <property type="component" value="Unassembled WGS sequence"/>
</dbReference>
<proteinExistence type="predicted"/>
<feature type="domain" description="CheW-like" evidence="2">
    <location>
        <begin position="18"/>
        <end position="159"/>
    </location>
</feature>
<organism evidence="3 4">
    <name type="scientific">Palleronia marisminoris</name>
    <dbReference type="NCBI Taxonomy" id="315423"/>
    <lineage>
        <taxon>Bacteria</taxon>
        <taxon>Pseudomonadati</taxon>
        <taxon>Pseudomonadota</taxon>
        <taxon>Alphaproteobacteria</taxon>
        <taxon>Rhodobacterales</taxon>
        <taxon>Roseobacteraceae</taxon>
        <taxon>Palleronia</taxon>
    </lineage>
</organism>
<dbReference type="InterPro" id="IPR039315">
    <property type="entry name" value="CheW"/>
</dbReference>
<gene>
    <name evidence="3" type="primary">cheW_4</name>
    <name evidence="3" type="ORF">PAM7066_01624</name>
</gene>
<dbReference type="PROSITE" id="PS50851">
    <property type="entry name" value="CHEW"/>
    <property type="match status" value="1"/>
</dbReference>
<name>A0A1Y5SFZ6_9RHOB</name>
<dbReference type="Gene3D" id="2.30.30.40">
    <property type="entry name" value="SH3 Domains"/>
    <property type="match status" value="1"/>
</dbReference>
<dbReference type="GO" id="GO:0006935">
    <property type="term" value="P:chemotaxis"/>
    <property type="evidence" value="ECO:0007669"/>
    <property type="project" value="InterPro"/>
</dbReference>
<dbReference type="GO" id="GO:0007165">
    <property type="term" value="P:signal transduction"/>
    <property type="evidence" value="ECO:0007669"/>
    <property type="project" value="InterPro"/>
</dbReference>
<dbReference type="GO" id="GO:0005829">
    <property type="term" value="C:cytosol"/>
    <property type="evidence" value="ECO:0007669"/>
    <property type="project" value="TreeGrafter"/>
</dbReference>
<evidence type="ECO:0000313" key="4">
    <source>
        <dbReference type="Proteomes" id="UP000193870"/>
    </source>
</evidence>
<dbReference type="SUPFAM" id="SSF50341">
    <property type="entry name" value="CheW-like"/>
    <property type="match status" value="1"/>
</dbReference>
<keyword evidence="4" id="KW-1185">Reference proteome</keyword>
<dbReference type="InterPro" id="IPR002545">
    <property type="entry name" value="CheW-lke_dom"/>
</dbReference>
<evidence type="ECO:0000256" key="1">
    <source>
        <dbReference type="SAM" id="MobiDB-lite"/>
    </source>
</evidence>
<dbReference type="InterPro" id="IPR036061">
    <property type="entry name" value="CheW-like_dom_sf"/>
</dbReference>
<dbReference type="PANTHER" id="PTHR22617">
    <property type="entry name" value="CHEMOTAXIS SENSOR HISTIDINE KINASE-RELATED"/>
    <property type="match status" value="1"/>
</dbReference>
<dbReference type="PANTHER" id="PTHR22617:SF23">
    <property type="entry name" value="CHEMOTAXIS PROTEIN CHEW"/>
    <property type="match status" value="1"/>
</dbReference>
<evidence type="ECO:0000313" key="3">
    <source>
        <dbReference type="EMBL" id="SLN38706.1"/>
    </source>
</evidence>
<evidence type="ECO:0000259" key="2">
    <source>
        <dbReference type="PROSITE" id="PS50851"/>
    </source>
</evidence>
<sequence>MKISTRHVRDVAGEEASSPAYLTFHLGEQTLGIDVRDVRELLVPGKITPLPDAPIGVLGVVDLRGTPLPVVDLKAWHFVNRMERGWPDRRHRCCGWRKPLGILTGRVRKVDQIRADEIEPCPSIGANHWDSSIIEGLSRRGSDLIILIQIDGIFGGMMDGRDRCCHYYLGHGEVAADPSSGRAHGTTSASSAMPRGCEVTRSN</sequence>
<dbReference type="Pfam" id="PF01584">
    <property type="entry name" value="CheW"/>
    <property type="match status" value="1"/>
</dbReference>
<accession>A0A1Y5SFZ6</accession>
<dbReference type="AlphaFoldDB" id="A0A1Y5SFZ6"/>
<reference evidence="3 4" key="1">
    <citation type="submission" date="2017-03" db="EMBL/GenBank/DDBJ databases">
        <authorList>
            <person name="Afonso C.L."/>
            <person name="Miller P.J."/>
            <person name="Scott M.A."/>
            <person name="Spackman E."/>
            <person name="Goraichik I."/>
            <person name="Dimitrov K.M."/>
            <person name="Suarez D.L."/>
            <person name="Swayne D.E."/>
        </authorList>
    </citation>
    <scope>NUCLEOTIDE SEQUENCE [LARGE SCALE GENOMIC DNA]</scope>
    <source>
        <strain evidence="3 4">CECT 7066</strain>
    </source>
</reference>
<dbReference type="Gene3D" id="2.40.50.180">
    <property type="entry name" value="CheA-289, Domain 4"/>
    <property type="match status" value="1"/>
</dbReference>